<name>A0A6M0SYB3_CLOBO</name>
<keyword evidence="1" id="KW-0233">DNA recombination</keyword>
<organism evidence="2 3">
    <name type="scientific">Clostridium botulinum</name>
    <dbReference type="NCBI Taxonomy" id="1491"/>
    <lineage>
        <taxon>Bacteria</taxon>
        <taxon>Bacillati</taxon>
        <taxon>Bacillota</taxon>
        <taxon>Clostridia</taxon>
        <taxon>Eubacteriales</taxon>
        <taxon>Clostridiaceae</taxon>
        <taxon>Clostridium</taxon>
    </lineage>
</organism>
<sequence>MFFNFYKTVPYFNKCIDFKVIQTKLCHSHINTTLNTYSHVNKSMQKNATDKLNSF</sequence>
<proteinExistence type="predicted"/>
<dbReference type="AlphaFoldDB" id="A0A6M0SYB3"/>
<dbReference type="GO" id="GO:0015074">
    <property type="term" value="P:DNA integration"/>
    <property type="evidence" value="ECO:0007669"/>
    <property type="project" value="InterPro"/>
</dbReference>
<comment type="caution">
    <text evidence="2">The sequence shown here is derived from an EMBL/GenBank/DDBJ whole genome shotgun (WGS) entry which is preliminary data.</text>
</comment>
<dbReference type="SUPFAM" id="SSF56349">
    <property type="entry name" value="DNA breaking-rejoining enzymes"/>
    <property type="match status" value="1"/>
</dbReference>
<dbReference type="InterPro" id="IPR011010">
    <property type="entry name" value="DNA_brk_join_enz"/>
</dbReference>
<dbReference type="GO" id="GO:0006310">
    <property type="term" value="P:DNA recombination"/>
    <property type="evidence" value="ECO:0007669"/>
    <property type="project" value="UniProtKB-KW"/>
</dbReference>
<dbReference type="EMBL" id="SGJP01000016">
    <property type="protein sequence ID" value="NFA60497.1"/>
    <property type="molecule type" value="Genomic_DNA"/>
</dbReference>
<dbReference type="InterPro" id="IPR013762">
    <property type="entry name" value="Integrase-like_cat_sf"/>
</dbReference>
<dbReference type="Proteomes" id="UP000473089">
    <property type="component" value="Unassembled WGS sequence"/>
</dbReference>
<dbReference type="GO" id="GO:0003677">
    <property type="term" value="F:DNA binding"/>
    <property type="evidence" value="ECO:0007669"/>
    <property type="project" value="InterPro"/>
</dbReference>
<dbReference type="Gene3D" id="1.10.443.10">
    <property type="entry name" value="Intergrase catalytic core"/>
    <property type="match status" value="1"/>
</dbReference>
<accession>A0A6M0SYB3</accession>
<evidence type="ECO:0000313" key="3">
    <source>
        <dbReference type="Proteomes" id="UP000473089"/>
    </source>
</evidence>
<protein>
    <submittedName>
        <fullName evidence="2">Integrase</fullName>
    </submittedName>
</protein>
<gene>
    <name evidence="2" type="ORF">EXM42_08855</name>
</gene>
<evidence type="ECO:0000313" key="2">
    <source>
        <dbReference type="EMBL" id="NFA60497.1"/>
    </source>
</evidence>
<evidence type="ECO:0000256" key="1">
    <source>
        <dbReference type="ARBA" id="ARBA00023172"/>
    </source>
</evidence>
<reference evidence="2 3" key="1">
    <citation type="submission" date="2019-02" db="EMBL/GenBank/DDBJ databases">
        <title>Genome sequencing of Clostridium botulinum clinical isolates.</title>
        <authorList>
            <person name="Brunt J."/>
            <person name="Van Vliet A.H.M."/>
            <person name="Stringer S.C."/>
            <person name="Grant K.A."/>
            <person name="Carter A.C."/>
            <person name="Peck M.W."/>
        </authorList>
    </citation>
    <scope>NUCLEOTIDE SEQUENCE [LARGE SCALE GENOMIC DNA]</scope>
    <source>
        <strain evidence="2 3">R1125/03</strain>
    </source>
</reference>